<dbReference type="RefSeq" id="WP_165116525.1">
    <property type="nucleotide sequence ID" value="NZ_JAAKZG010000003.1"/>
</dbReference>
<dbReference type="InterPro" id="IPR006603">
    <property type="entry name" value="PQ-loop_rpt"/>
</dbReference>
<evidence type="ECO:0000313" key="7">
    <source>
        <dbReference type="Proteomes" id="UP000481252"/>
    </source>
</evidence>
<feature type="transmembrane region" description="Helical" evidence="5">
    <location>
        <begin position="37"/>
        <end position="57"/>
    </location>
</feature>
<feature type="transmembrane region" description="Helical" evidence="5">
    <location>
        <begin position="63"/>
        <end position="84"/>
    </location>
</feature>
<dbReference type="AlphaFoldDB" id="A0A7C9VBB4"/>
<evidence type="ECO:0000256" key="1">
    <source>
        <dbReference type="ARBA" id="ARBA00004141"/>
    </source>
</evidence>
<comment type="subcellular location">
    <subcellularLocation>
        <location evidence="1">Membrane</location>
        <topology evidence="1">Multi-pass membrane protein</topology>
    </subcellularLocation>
</comment>
<evidence type="ECO:0000256" key="4">
    <source>
        <dbReference type="ARBA" id="ARBA00023136"/>
    </source>
</evidence>
<dbReference type="EMBL" id="JAAKZG010000003">
    <property type="protein sequence ID" value="NGN41249.1"/>
    <property type="molecule type" value="Genomic_DNA"/>
</dbReference>
<dbReference type="NCBIfam" id="NF037968">
    <property type="entry name" value="SemiSWEET_2"/>
    <property type="match status" value="1"/>
</dbReference>
<organism evidence="6 7">
    <name type="scientific">Mesorhizobium zhangyense</name>
    <dbReference type="NCBI Taxonomy" id="1776730"/>
    <lineage>
        <taxon>Bacteria</taxon>
        <taxon>Pseudomonadati</taxon>
        <taxon>Pseudomonadota</taxon>
        <taxon>Alphaproteobacteria</taxon>
        <taxon>Hyphomicrobiales</taxon>
        <taxon>Phyllobacteriaceae</taxon>
        <taxon>Mesorhizobium</taxon>
    </lineage>
</organism>
<keyword evidence="4 5" id="KW-0472">Membrane</keyword>
<evidence type="ECO:0000313" key="6">
    <source>
        <dbReference type="EMBL" id="NGN41249.1"/>
    </source>
</evidence>
<keyword evidence="2 5" id="KW-0812">Transmembrane</keyword>
<keyword evidence="3 5" id="KW-1133">Transmembrane helix</keyword>
<evidence type="ECO:0000256" key="2">
    <source>
        <dbReference type="ARBA" id="ARBA00022692"/>
    </source>
</evidence>
<name>A0A7C9VBB4_9HYPH</name>
<dbReference type="Pfam" id="PF04193">
    <property type="entry name" value="PQ-loop"/>
    <property type="match status" value="1"/>
</dbReference>
<comment type="caution">
    <text evidence="6">The sequence shown here is derived from an EMBL/GenBank/DDBJ whole genome shotgun (WGS) entry which is preliminary data.</text>
</comment>
<dbReference type="InterPro" id="IPR047662">
    <property type="entry name" value="SemiSWEET"/>
</dbReference>
<keyword evidence="7" id="KW-1185">Reference proteome</keyword>
<protein>
    <recommendedName>
        <fullName evidence="8">SemiSWEET transporter</fullName>
    </recommendedName>
</protein>
<feature type="transmembrane region" description="Helical" evidence="5">
    <location>
        <begin position="6"/>
        <end position="25"/>
    </location>
</feature>
<accession>A0A7C9VBB4</accession>
<reference evidence="6 7" key="1">
    <citation type="submission" date="2020-02" db="EMBL/GenBank/DDBJ databases">
        <title>Genome sequence of the type strain CGMCC 1.15528 of Mesorhizobium zhangyense.</title>
        <authorList>
            <person name="Gao J."/>
            <person name="Sun J."/>
        </authorList>
    </citation>
    <scope>NUCLEOTIDE SEQUENCE [LARGE SCALE GENOMIC DNA]</scope>
    <source>
        <strain evidence="6 7">CGMCC 1.15528</strain>
    </source>
</reference>
<dbReference type="GO" id="GO:0016020">
    <property type="term" value="C:membrane"/>
    <property type="evidence" value="ECO:0007669"/>
    <property type="project" value="UniProtKB-SubCell"/>
</dbReference>
<dbReference type="Proteomes" id="UP000481252">
    <property type="component" value="Unassembled WGS sequence"/>
</dbReference>
<dbReference type="GO" id="GO:0051119">
    <property type="term" value="F:sugar transmembrane transporter activity"/>
    <property type="evidence" value="ECO:0007669"/>
    <property type="project" value="InterPro"/>
</dbReference>
<proteinExistence type="predicted"/>
<evidence type="ECO:0000256" key="5">
    <source>
        <dbReference type="SAM" id="Phobius"/>
    </source>
</evidence>
<gene>
    <name evidence="6" type="ORF">G6N74_09250</name>
</gene>
<dbReference type="Gene3D" id="1.20.1280.290">
    <property type="match status" value="1"/>
</dbReference>
<evidence type="ECO:0000256" key="3">
    <source>
        <dbReference type="ARBA" id="ARBA00022989"/>
    </source>
</evidence>
<evidence type="ECO:0008006" key="8">
    <source>
        <dbReference type="Google" id="ProtNLM"/>
    </source>
</evidence>
<sequence length="92" mass="9965">MHPVVEILGSLAAVITTLGWLPQLLKIRREKKADDISLVAIGTIATGVLLWTFYGLFIGSWPVIMANAVTFLFIVAIVGMKLHYARAVQTGG</sequence>